<dbReference type="AlphaFoldDB" id="A0AAV9D2E8"/>
<evidence type="ECO:0000313" key="2">
    <source>
        <dbReference type="Proteomes" id="UP001180020"/>
    </source>
</evidence>
<organism evidence="1 2">
    <name type="scientific">Acorus calamus</name>
    <name type="common">Sweet flag</name>
    <dbReference type="NCBI Taxonomy" id="4465"/>
    <lineage>
        <taxon>Eukaryota</taxon>
        <taxon>Viridiplantae</taxon>
        <taxon>Streptophyta</taxon>
        <taxon>Embryophyta</taxon>
        <taxon>Tracheophyta</taxon>
        <taxon>Spermatophyta</taxon>
        <taxon>Magnoliopsida</taxon>
        <taxon>Liliopsida</taxon>
        <taxon>Acoraceae</taxon>
        <taxon>Acorus</taxon>
    </lineage>
</organism>
<sequence>MSTAPIELDFFSTDNRSASRFAPQRRTCVRDRHLLGIRDRTELAGADSSSSVTDDGGGRCEEDEFPVSASTMRSRFEVSMTDDLFRWLICVSPYEMGTSNVNGKGLLDWI</sequence>
<gene>
    <name evidence="1" type="ORF">QJS10_CPA16g00855</name>
</gene>
<protein>
    <submittedName>
        <fullName evidence="1">Uncharacterized protein</fullName>
    </submittedName>
</protein>
<evidence type="ECO:0000313" key="1">
    <source>
        <dbReference type="EMBL" id="KAK1294588.1"/>
    </source>
</evidence>
<name>A0AAV9D2E8_ACOCL</name>
<dbReference type="EMBL" id="JAUJYO010000016">
    <property type="protein sequence ID" value="KAK1294588.1"/>
    <property type="molecule type" value="Genomic_DNA"/>
</dbReference>
<keyword evidence="2" id="KW-1185">Reference proteome</keyword>
<reference evidence="1" key="2">
    <citation type="submission" date="2023-06" db="EMBL/GenBank/DDBJ databases">
        <authorList>
            <person name="Ma L."/>
            <person name="Liu K.-W."/>
            <person name="Li Z."/>
            <person name="Hsiao Y.-Y."/>
            <person name="Qi Y."/>
            <person name="Fu T."/>
            <person name="Tang G."/>
            <person name="Zhang D."/>
            <person name="Sun W.-H."/>
            <person name="Liu D.-K."/>
            <person name="Li Y."/>
            <person name="Chen G.-Z."/>
            <person name="Liu X.-D."/>
            <person name="Liao X.-Y."/>
            <person name="Jiang Y.-T."/>
            <person name="Yu X."/>
            <person name="Hao Y."/>
            <person name="Huang J."/>
            <person name="Zhao X.-W."/>
            <person name="Ke S."/>
            <person name="Chen Y.-Y."/>
            <person name="Wu W.-L."/>
            <person name="Hsu J.-L."/>
            <person name="Lin Y.-F."/>
            <person name="Huang M.-D."/>
            <person name="Li C.-Y."/>
            <person name="Huang L."/>
            <person name="Wang Z.-W."/>
            <person name="Zhao X."/>
            <person name="Zhong W.-Y."/>
            <person name="Peng D.-H."/>
            <person name="Ahmad S."/>
            <person name="Lan S."/>
            <person name="Zhang J.-S."/>
            <person name="Tsai W.-C."/>
            <person name="Van De Peer Y."/>
            <person name="Liu Z.-J."/>
        </authorList>
    </citation>
    <scope>NUCLEOTIDE SEQUENCE</scope>
    <source>
        <strain evidence="1">CP</strain>
        <tissue evidence="1">Leaves</tissue>
    </source>
</reference>
<dbReference type="Proteomes" id="UP001180020">
    <property type="component" value="Unassembled WGS sequence"/>
</dbReference>
<reference evidence="1" key="1">
    <citation type="journal article" date="2023" name="Nat. Commun.">
        <title>Diploid and tetraploid genomes of Acorus and the evolution of monocots.</title>
        <authorList>
            <person name="Ma L."/>
            <person name="Liu K.W."/>
            <person name="Li Z."/>
            <person name="Hsiao Y.Y."/>
            <person name="Qi Y."/>
            <person name="Fu T."/>
            <person name="Tang G.D."/>
            <person name="Zhang D."/>
            <person name="Sun W.H."/>
            <person name="Liu D.K."/>
            <person name="Li Y."/>
            <person name="Chen G.Z."/>
            <person name="Liu X.D."/>
            <person name="Liao X.Y."/>
            <person name="Jiang Y.T."/>
            <person name="Yu X."/>
            <person name="Hao Y."/>
            <person name="Huang J."/>
            <person name="Zhao X.W."/>
            <person name="Ke S."/>
            <person name="Chen Y.Y."/>
            <person name="Wu W.L."/>
            <person name="Hsu J.L."/>
            <person name="Lin Y.F."/>
            <person name="Huang M.D."/>
            <person name="Li C.Y."/>
            <person name="Huang L."/>
            <person name="Wang Z.W."/>
            <person name="Zhao X."/>
            <person name="Zhong W.Y."/>
            <person name="Peng D.H."/>
            <person name="Ahmad S."/>
            <person name="Lan S."/>
            <person name="Zhang J.S."/>
            <person name="Tsai W.C."/>
            <person name="Van de Peer Y."/>
            <person name="Liu Z.J."/>
        </authorList>
    </citation>
    <scope>NUCLEOTIDE SEQUENCE</scope>
    <source>
        <strain evidence="1">CP</strain>
    </source>
</reference>
<comment type="caution">
    <text evidence="1">The sequence shown here is derived from an EMBL/GenBank/DDBJ whole genome shotgun (WGS) entry which is preliminary data.</text>
</comment>
<accession>A0AAV9D2E8</accession>
<proteinExistence type="predicted"/>